<dbReference type="InterPro" id="IPR020904">
    <property type="entry name" value="Sc_DH/Rdtase_CS"/>
</dbReference>
<evidence type="ECO:0000256" key="1">
    <source>
        <dbReference type="ARBA" id="ARBA00006484"/>
    </source>
</evidence>
<keyword evidence="2" id="KW-0521">NADP</keyword>
<dbReference type="PRINTS" id="PR00081">
    <property type="entry name" value="GDHRDH"/>
</dbReference>
<dbReference type="PRINTS" id="PR00080">
    <property type="entry name" value="SDRFAMILY"/>
</dbReference>
<dbReference type="PANTHER" id="PTHR42760">
    <property type="entry name" value="SHORT-CHAIN DEHYDROGENASES/REDUCTASES FAMILY MEMBER"/>
    <property type="match status" value="1"/>
</dbReference>
<accession>A0A136JJL9</accession>
<dbReference type="GO" id="GO:0016616">
    <property type="term" value="F:oxidoreductase activity, acting on the CH-OH group of donors, NAD or NADP as acceptor"/>
    <property type="evidence" value="ECO:0007669"/>
    <property type="project" value="TreeGrafter"/>
</dbReference>
<dbReference type="InterPro" id="IPR036291">
    <property type="entry name" value="NAD(P)-bd_dom_sf"/>
</dbReference>
<dbReference type="STRING" id="196109.A0A136JJL9"/>
<dbReference type="SUPFAM" id="SSF51735">
    <property type="entry name" value="NAD(P)-binding Rossmann-fold domains"/>
    <property type="match status" value="1"/>
</dbReference>
<dbReference type="PROSITE" id="PS00061">
    <property type="entry name" value="ADH_SHORT"/>
    <property type="match status" value="1"/>
</dbReference>
<dbReference type="Gene3D" id="3.40.50.720">
    <property type="entry name" value="NAD(P)-binding Rossmann-like Domain"/>
    <property type="match status" value="1"/>
</dbReference>
<keyword evidence="3" id="KW-0560">Oxidoreductase</keyword>
<name>A0A136JJL9_9PEZI</name>
<protein>
    <submittedName>
        <fullName evidence="4">3-oxoacyl-reductase</fullName>
    </submittedName>
</protein>
<gene>
    <name evidence="4" type="ORF">Micbo1qcDRAFT_230022</name>
</gene>
<dbReference type="EMBL" id="KQ964245">
    <property type="protein sequence ID" value="KXJ97344.1"/>
    <property type="molecule type" value="Genomic_DNA"/>
</dbReference>
<reference evidence="5" key="1">
    <citation type="submission" date="2016-02" db="EMBL/GenBank/DDBJ databases">
        <title>Draft genome sequence of Microdochium bolleyi, a fungal endophyte of beachgrass.</title>
        <authorList>
            <consortium name="DOE Joint Genome Institute"/>
            <person name="David A.S."/>
            <person name="May G."/>
            <person name="Haridas S."/>
            <person name="Lim J."/>
            <person name="Wang M."/>
            <person name="Labutti K."/>
            <person name="Lipzen A."/>
            <person name="Barry K."/>
            <person name="Grigoriev I.V."/>
        </authorList>
    </citation>
    <scope>NUCLEOTIDE SEQUENCE [LARGE SCALE GENOMIC DNA]</scope>
    <source>
        <strain evidence="5">J235TASD1</strain>
    </source>
</reference>
<dbReference type="FunFam" id="3.40.50.720:FF:000084">
    <property type="entry name" value="Short-chain dehydrogenase reductase"/>
    <property type="match status" value="1"/>
</dbReference>
<evidence type="ECO:0000313" key="5">
    <source>
        <dbReference type="Proteomes" id="UP000070501"/>
    </source>
</evidence>
<evidence type="ECO:0000256" key="3">
    <source>
        <dbReference type="ARBA" id="ARBA00023002"/>
    </source>
</evidence>
<proteinExistence type="inferred from homology"/>
<dbReference type="GO" id="GO:0048038">
    <property type="term" value="F:quinone binding"/>
    <property type="evidence" value="ECO:0007669"/>
    <property type="project" value="TreeGrafter"/>
</dbReference>
<dbReference type="Pfam" id="PF13561">
    <property type="entry name" value="adh_short_C2"/>
    <property type="match status" value="1"/>
</dbReference>
<evidence type="ECO:0000256" key="2">
    <source>
        <dbReference type="ARBA" id="ARBA00022857"/>
    </source>
</evidence>
<dbReference type="GO" id="GO:0006633">
    <property type="term" value="P:fatty acid biosynthetic process"/>
    <property type="evidence" value="ECO:0007669"/>
    <property type="project" value="TreeGrafter"/>
</dbReference>
<keyword evidence="5" id="KW-1185">Reference proteome</keyword>
<dbReference type="CDD" id="cd05233">
    <property type="entry name" value="SDR_c"/>
    <property type="match status" value="1"/>
</dbReference>
<comment type="similarity">
    <text evidence="1">Belongs to the short-chain dehydrogenases/reductases (SDR) family.</text>
</comment>
<dbReference type="InterPro" id="IPR002347">
    <property type="entry name" value="SDR_fam"/>
</dbReference>
<organism evidence="4 5">
    <name type="scientific">Microdochium bolleyi</name>
    <dbReference type="NCBI Taxonomy" id="196109"/>
    <lineage>
        <taxon>Eukaryota</taxon>
        <taxon>Fungi</taxon>
        <taxon>Dikarya</taxon>
        <taxon>Ascomycota</taxon>
        <taxon>Pezizomycotina</taxon>
        <taxon>Sordariomycetes</taxon>
        <taxon>Xylariomycetidae</taxon>
        <taxon>Xylariales</taxon>
        <taxon>Microdochiaceae</taxon>
        <taxon>Microdochium</taxon>
    </lineage>
</organism>
<dbReference type="PANTHER" id="PTHR42760:SF83">
    <property type="entry name" value="(3R)-3-HYDROXYACYL-COA DEHYDROGENASE"/>
    <property type="match status" value="1"/>
</dbReference>
<dbReference type="Proteomes" id="UP000070501">
    <property type="component" value="Unassembled WGS sequence"/>
</dbReference>
<dbReference type="AlphaFoldDB" id="A0A136JJL9"/>
<evidence type="ECO:0000313" key="4">
    <source>
        <dbReference type="EMBL" id="KXJ97344.1"/>
    </source>
</evidence>
<dbReference type="OrthoDB" id="5840532at2759"/>
<sequence>MAGFSIDGVAIVTGAATSSAFDHALMSLTSSDSSVSASGIGKETAIAFAAEGAAAVVFADINLKGAQDAAEISRQLGKSSEYRALALKVDVGDAESVAGMVATVVEAFGRIDYSINCAGLVPETATTIPDADVRDLERLHRVHVVGMLNCIQEVGKVMKSQAPATVNGRYGPRASTIRGTIVNVSSMFGLCVGMGQMPYTVTKHAMIGLSKNAALDMAPHGVRVNTLVPGWVDTPMTSDVPGLAAARIRRSVEVCVPIARMATAEEIADVALFLASPRSSYMYGASVQVDGGLMLGPHRNRPGEEEEGSPMYSW</sequence>
<dbReference type="InParanoid" id="A0A136JJL9"/>